<organism evidence="6 7">
    <name type="scientific">Synaphobranchus kaupii</name>
    <name type="common">Kaup's arrowtooth eel</name>
    <dbReference type="NCBI Taxonomy" id="118154"/>
    <lineage>
        <taxon>Eukaryota</taxon>
        <taxon>Metazoa</taxon>
        <taxon>Chordata</taxon>
        <taxon>Craniata</taxon>
        <taxon>Vertebrata</taxon>
        <taxon>Euteleostomi</taxon>
        <taxon>Actinopterygii</taxon>
        <taxon>Neopterygii</taxon>
        <taxon>Teleostei</taxon>
        <taxon>Anguilliformes</taxon>
        <taxon>Synaphobranchidae</taxon>
        <taxon>Synaphobranchus</taxon>
    </lineage>
</organism>
<proteinExistence type="inferred from homology"/>
<dbReference type="AlphaFoldDB" id="A0A9Q1G2F3"/>
<comment type="similarity">
    <text evidence="1">Belongs to the TRAFAC class TrmE-Era-EngA-EngB-Septin-like GTPase superfamily. AIG1/Toc34/Toc159-like paraseptin GTPase family. IAN subfamily.</text>
</comment>
<evidence type="ECO:0000259" key="5">
    <source>
        <dbReference type="PROSITE" id="PS51720"/>
    </source>
</evidence>
<dbReference type="Gene3D" id="3.40.50.300">
    <property type="entry name" value="P-loop containing nucleotide triphosphate hydrolases"/>
    <property type="match status" value="1"/>
</dbReference>
<reference evidence="6" key="1">
    <citation type="journal article" date="2023" name="Science">
        <title>Genome structures resolve the early diversification of teleost fishes.</title>
        <authorList>
            <person name="Parey E."/>
            <person name="Louis A."/>
            <person name="Montfort J."/>
            <person name="Bouchez O."/>
            <person name="Roques C."/>
            <person name="Iampietro C."/>
            <person name="Lluch J."/>
            <person name="Castinel A."/>
            <person name="Donnadieu C."/>
            <person name="Desvignes T."/>
            <person name="Floi Bucao C."/>
            <person name="Jouanno E."/>
            <person name="Wen M."/>
            <person name="Mejri S."/>
            <person name="Dirks R."/>
            <person name="Jansen H."/>
            <person name="Henkel C."/>
            <person name="Chen W.J."/>
            <person name="Zahm M."/>
            <person name="Cabau C."/>
            <person name="Klopp C."/>
            <person name="Thompson A.W."/>
            <person name="Robinson-Rechavi M."/>
            <person name="Braasch I."/>
            <person name="Lecointre G."/>
            <person name="Bobe J."/>
            <person name="Postlethwait J.H."/>
            <person name="Berthelot C."/>
            <person name="Roest Crollius H."/>
            <person name="Guiguen Y."/>
        </authorList>
    </citation>
    <scope>NUCLEOTIDE SEQUENCE</scope>
    <source>
        <strain evidence="6">WJC10195</strain>
    </source>
</reference>
<keyword evidence="7" id="KW-1185">Reference proteome</keyword>
<dbReference type="FunFam" id="3.40.50.300:FF:000366">
    <property type="entry name" value="GTPase, IMAP family member 2"/>
    <property type="match status" value="1"/>
</dbReference>
<feature type="domain" description="AIG1-type G" evidence="5">
    <location>
        <begin position="7"/>
        <end position="206"/>
    </location>
</feature>
<dbReference type="Pfam" id="PF04548">
    <property type="entry name" value="AIG1"/>
    <property type="match status" value="1"/>
</dbReference>
<dbReference type="CDD" id="cd01852">
    <property type="entry name" value="AIG1"/>
    <property type="match status" value="1"/>
</dbReference>
<dbReference type="PANTHER" id="PTHR10903">
    <property type="entry name" value="GTPASE, IMAP FAMILY MEMBER-RELATED"/>
    <property type="match status" value="1"/>
</dbReference>
<dbReference type="PROSITE" id="PS51720">
    <property type="entry name" value="G_AIG1"/>
    <property type="match status" value="1"/>
</dbReference>
<dbReference type="PANTHER" id="PTHR10903:SF186">
    <property type="entry name" value="GTPASE IMAP FAMILY MEMBER 4-LIKE-RELATED"/>
    <property type="match status" value="1"/>
</dbReference>
<comment type="caution">
    <text evidence="6">The sequence shown here is derived from an EMBL/GenBank/DDBJ whole genome shotgun (WGS) entry which is preliminary data.</text>
</comment>
<dbReference type="Proteomes" id="UP001152622">
    <property type="component" value="Chromosome 2"/>
</dbReference>
<feature type="coiled-coil region" evidence="4">
    <location>
        <begin position="199"/>
        <end position="262"/>
    </location>
</feature>
<dbReference type="InterPro" id="IPR045058">
    <property type="entry name" value="GIMA/IAN/Toc"/>
</dbReference>
<evidence type="ECO:0000256" key="4">
    <source>
        <dbReference type="SAM" id="Coils"/>
    </source>
</evidence>
<evidence type="ECO:0000313" key="6">
    <source>
        <dbReference type="EMBL" id="KAJ8373707.1"/>
    </source>
</evidence>
<accession>A0A9Q1G2F3</accession>
<dbReference type="GO" id="GO:0005525">
    <property type="term" value="F:GTP binding"/>
    <property type="evidence" value="ECO:0007669"/>
    <property type="project" value="UniProtKB-KW"/>
</dbReference>
<evidence type="ECO:0000256" key="1">
    <source>
        <dbReference type="ARBA" id="ARBA00008535"/>
    </source>
</evidence>
<evidence type="ECO:0000313" key="7">
    <source>
        <dbReference type="Proteomes" id="UP001152622"/>
    </source>
</evidence>
<dbReference type="SUPFAM" id="SSF52540">
    <property type="entry name" value="P-loop containing nucleoside triphosphate hydrolases"/>
    <property type="match status" value="1"/>
</dbReference>
<evidence type="ECO:0000256" key="2">
    <source>
        <dbReference type="ARBA" id="ARBA00022741"/>
    </source>
</evidence>
<evidence type="ECO:0000256" key="3">
    <source>
        <dbReference type="ARBA" id="ARBA00023134"/>
    </source>
</evidence>
<dbReference type="EMBL" id="JAINUF010000002">
    <property type="protein sequence ID" value="KAJ8373707.1"/>
    <property type="molecule type" value="Genomic_DNA"/>
</dbReference>
<keyword evidence="4" id="KW-0175">Coiled coil</keyword>
<dbReference type="InterPro" id="IPR027417">
    <property type="entry name" value="P-loop_NTPase"/>
</dbReference>
<sequence length="315" mass="34900">MSGQEKLKDLRIVLVGKTGVGKSASGNTILGGQKFESELSASSVSSQCEKKTGEVDGREVVVIDTPGLFDTKASHDDVIKEIKMCISLSSPGPHVFLVVLQLGRFTEEEQNTVKMIQETFGDESAKYSMVLFTYGDRLKKKTIEEFLSGDERLLQFTTQCRGGYHVFYNEDTENHSQVSELLKKIDKMVTINGGGCYTNEMYEKAEKAIEEQKRRILKENEKARLKEVDELKKRYEGEVLEKAQEERQKKAEREARERAETDNAFLNKVMEKIIIVGTAIGSKLGLPRLVAGAAAGAAGAAVGSVIKVSEQCTMQ</sequence>
<dbReference type="OrthoDB" id="5985928at2759"/>
<keyword evidence="3" id="KW-0342">GTP-binding</keyword>
<protein>
    <recommendedName>
        <fullName evidence="5">AIG1-type G domain-containing protein</fullName>
    </recommendedName>
</protein>
<gene>
    <name evidence="6" type="ORF">SKAU_G00042870</name>
</gene>
<dbReference type="InterPro" id="IPR006703">
    <property type="entry name" value="G_AIG1"/>
</dbReference>
<name>A0A9Q1G2F3_SYNKA</name>
<keyword evidence="2" id="KW-0547">Nucleotide-binding</keyword>